<evidence type="ECO:0000256" key="7">
    <source>
        <dbReference type="ARBA" id="ARBA00023235"/>
    </source>
</evidence>
<evidence type="ECO:0000259" key="13">
    <source>
        <dbReference type="PROSITE" id="PS51217"/>
    </source>
</evidence>
<evidence type="ECO:0000259" key="12">
    <source>
        <dbReference type="PROSITE" id="PS51198"/>
    </source>
</evidence>
<dbReference type="PROSITE" id="PS51198">
    <property type="entry name" value="UVRD_HELICASE_ATP_BIND"/>
    <property type="match status" value="1"/>
</dbReference>
<dbReference type="PANTHER" id="PTHR11070">
    <property type="entry name" value="UVRD / RECB / PCRA DNA HELICASE FAMILY MEMBER"/>
    <property type="match status" value="1"/>
</dbReference>
<comment type="catalytic activity">
    <reaction evidence="8">
        <text>Couples ATP hydrolysis with the unwinding of duplex DNA by translocating in the 3'-5' direction.</text>
        <dbReference type="EC" id="5.6.2.4"/>
    </reaction>
</comment>
<keyword evidence="2 11" id="KW-0547">Nucleotide-binding</keyword>
<evidence type="ECO:0000256" key="1">
    <source>
        <dbReference type="ARBA" id="ARBA00009922"/>
    </source>
</evidence>
<dbReference type="GO" id="GO:0016787">
    <property type="term" value="F:hydrolase activity"/>
    <property type="evidence" value="ECO:0007669"/>
    <property type="project" value="UniProtKB-KW"/>
</dbReference>
<proteinExistence type="inferred from homology"/>
<dbReference type="InterPro" id="IPR013986">
    <property type="entry name" value="DExx_box_DNA_helicase_dom_sf"/>
</dbReference>
<keyword evidence="6" id="KW-0238">DNA-binding</keyword>
<evidence type="ECO:0000313" key="14">
    <source>
        <dbReference type="EMBL" id="MFO3667152.1"/>
    </source>
</evidence>
<keyword evidence="3 11" id="KW-0378">Hydrolase</keyword>
<keyword evidence="15" id="KW-1185">Reference proteome</keyword>
<accession>A0ABW9MCU0</accession>
<dbReference type="InterPro" id="IPR014017">
    <property type="entry name" value="DNA_helicase_UvrD-like_C"/>
</dbReference>
<dbReference type="Proteomes" id="UP001637994">
    <property type="component" value="Unassembled WGS sequence"/>
</dbReference>
<evidence type="ECO:0000256" key="4">
    <source>
        <dbReference type="ARBA" id="ARBA00022806"/>
    </source>
</evidence>
<dbReference type="InterPro" id="IPR014016">
    <property type="entry name" value="UvrD-like_ATP-bd"/>
</dbReference>
<dbReference type="RefSeq" id="WP_410035546.1">
    <property type="nucleotide sequence ID" value="NZ_JBGMEF010000018.1"/>
</dbReference>
<evidence type="ECO:0000256" key="6">
    <source>
        <dbReference type="ARBA" id="ARBA00023125"/>
    </source>
</evidence>
<feature type="domain" description="UvrD-like helicase ATP-binding" evidence="12">
    <location>
        <begin position="1"/>
        <end position="270"/>
    </location>
</feature>
<dbReference type="Pfam" id="PF13361">
    <property type="entry name" value="UvrD_C"/>
    <property type="match status" value="1"/>
</dbReference>
<evidence type="ECO:0000256" key="8">
    <source>
        <dbReference type="ARBA" id="ARBA00034617"/>
    </source>
</evidence>
<evidence type="ECO:0000256" key="3">
    <source>
        <dbReference type="ARBA" id="ARBA00022801"/>
    </source>
</evidence>
<evidence type="ECO:0000313" key="15">
    <source>
        <dbReference type="Proteomes" id="UP001637994"/>
    </source>
</evidence>
<keyword evidence="4 11" id="KW-0347">Helicase</keyword>
<name>A0ABW9MCU0_9FIRM</name>
<comment type="catalytic activity">
    <reaction evidence="10">
        <text>ATP + H2O = ADP + phosphate + H(+)</text>
        <dbReference type="Rhea" id="RHEA:13065"/>
        <dbReference type="ChEBI" id="CHEBI:15377"/>
        <dbReference type="ChEBI" id="CHEBI:15378"/>
        <dbReference type="ChEBI" id="CHEBI:30616"/>
        <dbReference type="ChEBI" id="CHEBI:43474"/>
        <dbReference type="ChEBI" id="CHEBI:456216"/>
        <dbReference type="EC" id="5.6.2.4"/>
    </reaction>
</comment>
<dbReference type="InterPro" id="IPR000212">
    <property type="entry name" value="DNA_helicase_UvrD/REP"/>
</dbReference>
<evidence type="ECO:0000256" key="10">
    <source>
        <dbReference type="ARBA" id="ARBA00048988"/>
    </source>
</evidence>
<dbReference type="EMBL" id="JBGMEF010000018">
    <property type="protein sequence ID" value="MFO3667152.1"/>
    <property type="molecule type" value="Genomic_DNA"/>
</dbReference>
<keyword evidence="5 11" id="KW-0067">ATP-binding</keyword>
<evidence type="ECO:0000256" key="11">
    <source>
        <dbReference type="PROSITE-ProRule" id="PRU00560"/>
    </source>
</evidence>
<evidence type="ECO:0000256" key="2">
    <source>
        <dbReference type="ARBA" id="ARBA00022741"/>
    </source>
</evidence>
<keyword evidence="7" id="KW-0413">Isomerase</keyword>
<feature type="domain" description="UvrD-like helicase C-terminal" evidence="13">
    <location>
        <begin position="271"/>
        <end position="524"/>
    </location>
</feature>
<comment type="similarity">
    <text evidence="1">Belongs to the helicase family. UvrD subfamily.</text>
</comment>
<dbReference type="Gene3D" id="1.10.486.10">
    <property type="entry name" value="PCRA, domain 4"/>
    <property type="match status" value="1"/>
</dbReference>
<reference evidence="14 15" key="1">
    <citation type="journal article" date="2025" name="Anaerobe">
        <title>Description of Anaerococcus kampingiae sp. nov., Anaerococcus groningensis sp. nov., Anaerococcus martiniensis sp. nov., and Anaerococcus cruorum sp. nov., isolated from human clinical specimens.</title>
        <authorList>
            <person name="Boiten K.E."/>
            <person name="Meijer J."/>
            <person name="van Wezel E.M."/>
            <person name="Veloo A.C.M."/>
        </authorList>
    </citation>
    <scope>NUCLEOTIDE SEQUENCE [LARGE SCALE GENOMIC DNA]</scope>
    <source>
        <strain evidence="14 15">ENR0874</strain>
    </source>
</reference>
<sequence>MNLTSIQKKAAEFKDGPCLVLAVPGAGKTTMLLERIKILSKNVDSQKILTLTFSKTQSQDMKNRFGTSDSNFMTIHAFCYLIIRNYLKKYNRELRLIEASDSYNKYHLVRDIYKSINNKKLSREDVETFFTETSYMKNALLDLSYLDKVRIKNIKEIFNEYERFKKENHFIDFDDMQLIALRLLEENPRLLKSIQRKYQYFQLDEGQDSSILQFKILKMIVSKNNNLMVVADDDQSIYSFRAAEPEYLLNFKKNYPDSEIIIMNENHRSSANISKLANEFIKLNKNRYQKDIISNKTFGEKIITKYLKDSKDEYDFIIKNLDPTNTNAIIFRNNISAINLISFLLEDDIDFTISEDFLKFFESQIIEDIFDVIRFSEDFNDVEAFTNIYYKISTYLKKSEIEALASKPSRLDVFSYFYDILDYDRRENLYQIEKKLKHIRKLSLDRKISYIYNYLSYKSYASLRSNKFAEENVNKDLYIESLINFSKGLKNINDFYDKIGLVKDKIKLSLGNPLILTTIHKSKGLEYDRVFIIDMIKNEFPMINYDENPDAAIEEERRIFYVAMTRARQALFILTIKRRNGKKALPSEFFTHVYQINKTAR</sequence>
<protein>
    <recommendedName>
        <fullName evidence="9">DNA 3'-5' helicase</fullName>
        <ecNumber evidence="9">5.6.2.4</ecNumber>
    </recommendedName>
</protein>
<dbReference type="Gene3D" id="1.10.10.160">
    <property type="match status" value="1"/>
</dbReference>
<evidence type="ECO:0000256" key="9">
    <source>
        <dbReference type="ARBA" id="ARBA00034808"/>
    </source>
</evidence>
<dbReference type="Pfam" id="PF00580">
    <property type="entry name" value="UvrD-helicase"/>
    <property type="match status" value="1"/>
</dbReference>
<dbReference type="CDD" id="cd17932">
    <property type="entry name" value="DEXQc_UvrD"/>
    <property type="match status" value="1"/>
</dbReference>
<dbReference type="InterPro" id="IPR027417">
    <property type="entry name" value="P-loop_NTPase"/>
</dbReference>
<gene>
    <name evidence="14" type="ORF">ACCQ42_05140</name>
</gene>
<comment type="caution">
    <text evidence="14">The sequence shown here is derived from an EMBL/GenBank/DDBJ whole genome shotgun (WGS) entry which is preliminary data.</text>
</comment>
<dbReference type="PROSITE" id="PS51217">
    <property type="entry name" value="UVRD_HELICASE_CTER"/>
    <property type="match status" value="1"/>
</dbReference>
<organism evidence="14 15">
    <name type="scientific">Anaerococcus kampingae</name>
    <dbReference type="NCBI Taxonomy" id="3115614"/>
    <lineage>
        <taxon>Bacteria</taxon>
        <taxon>Bacillati</taxon>
        <taxon>Bacillota</taxon>
        <taxon>Tissierellia</taxon>
        <taxon>Tissierellales</taxon>
        <taxon>Peptoniphilaceae</taxon>
        <taxon>Anaerococcus</taxon>
    </lineage>
</organism>
<feature type="binding site" evidence="11">
    <location>
        <begin position="22"/>
        <end position="29"/>
    </location>
    <ligand>
        <name>ATP</name>
        <dbReference type="ChEBI" id="CHEBI:30616"/>
    </ligand>
</feature>
<dbReference type="EC" id="5.6.2.4" evidence="9"/>
<dbReference type="SUPFAM" id="SSF52540">
    <property type="entry name" value="P-loop containing nucleoside triphosphate hydrolases"/>
    <property type="match status" value="1"/>
</dbReference>
<dbReference type="GO" id="GO:0004386">
    <property type="term" value="F:helicase activity"/>
    <property type="evidence" value="ECO:0007669"/>
    <property type="project" value="UniProtKB-KW"/>
</dbReference>
<evidence type="ECO:0000256" key="5">
    <source>
        <dbReference type="ARBA" id="ARBA00022840"/>
    </source>
</evidence>
<dbReference type="Gene3D" id="3.40.50.300">
    <property type="entry name" value="P-loop containing nucleotide triphosphate hydrolases"/>
    <property type="match status" value="2"/>
</dbReference>
<dbReference type="PANTHER" id="PTHR11070:SF2">
    <property type="entry name" value="ATP-DEPENDENT DNA HELICASE SRS2"/>
    <property type="match status" value="1"/>
</dbReference>